<dbReference type="AlphaFoldDB" id="A0AAV9WQD7"/>
<organism evidence="2 3">
    <name type="scientific">Arthrobotrys musiformis</name>
    <dbReference type="NCBI Taxonomy" id="47236"/>
    <lineage>
        <taxon>Eukaryota</taxon>
        <taxon>Fungi</taxon>
        <taxon>Dikarya</taxon>
        <taxon>Ascomycota</taxon>
        <taxon>Pezizomycotina</taxon>
        <taxon>Orbiliomycetes</taxon>
        <taxon>Orbiliales</taxon>
        <taxon>Orbiliaceae</taxon>
        <taxon>Arthrobotrys</taxon>
    </lineage>
</organism>
<gene>
    <name evidence="2" type="ORF">TWF481_001389</name>
</gene>
<keyword evidence="3" id="KW-1185">Reference proteome</keyword>
<evidence type="ECO:0000313" key="3">
    <source>
        <dbReference type="Proteomes" id="UP001370758"/>
    </source>
</evidence>
<proteinExistence type="predicted"/>
<sequence>MEKVTISAGGSCENTNEHYSPDDSTRISLLRGAIEIQAYFTVIKEVAYMGSIIPYAYTTLSSLDRLRRRIWRTSNREAKEFGNLQAQDEIEQKMHNNVEKMVMAA</sequence>
<evidence type="ECO:0000256" key="1">
    <source>
        <dbReference type="SAM" id="MobiDB-lite"/>
    </source>
</evidence>
<dbReference type="EMBL" id="JAVHJL010000001">
    <property type="protein sequence ID" value="KAK6512505.1"/>
    <property type="molecule type" value="Genomic_DNA"/>
</dbReference>
<comment type="caution">
    <text evidence="2">The sequence shown here is derived from an EMBL/GenBank/DDBJ whole genome shotgun (WGS) entry which is preliminary data.</text>
</comment>
<name>A0AAV9WQD7_9PEZI</name>
<protein>
    <submittedName>
        <fullName evidence="2">Uncharacterized protein</fullName>
    </submittedName>
</protein>
<reference evidence="2 3" key="1">
    <citation type="submission" date="2023-08" db="EMBL/GenBank/DDBJ databases">
        <authorList>
            <person name="Palmer J.M."/>
        </authorList>
    </citation>
    <scope>NUCLEOTIDE SEQUENCE [LARGE SCALE GENOMIC DNA]</scope>
    <source>
        <strain evidence="2 3">TWF481</strain>
    </source>
</reference>
<dbReference type="Proteomes" id="UP001370758">
    <property type="component" value="Unassembled WGS sequence"/>
</dbReference>
<feature type="region of interest" description="Disordered" evidence="1">
    <location>
        <begin position="1"/>
        <end position="21"/>
    </location>
</feature>
<evidence type="ECO:0000313" key="2">
    <source>
        <dbReference type="EMBL" id="KAK6512505.1"/>
    </source>
</evidence>
<accession>A0AAV9WQD7</accession>